<dbReference type="PANTHER" id="PTHR19431">
    <property type="entry name" value="60S RIBOSOMAL PROTEIN L4"/>
    <property type="match status" value="1"/>
</dbReference>
<dbReference type="GO" id="GO:0003735">
    <property type="term" value="F:structural constituent of ribosome"/>
    <property type="evidence" value="ECO:0007669"/>
    <property type="project" value="InterPro"/>
</dbReference>
<evidence type="ECO:0000256" key="3">
    <source>
        <dbReference type="ARBA" id="ARBA00023274"/>
    </source>
</evidence>
<protein>
    <submittedName>
        <fullName evidence="6">60S ribosomal protein L4 C-terminal domain</fullName>
    </submittedName>
</protein>
<evidence type="ECO:0000259" key="5">
    <source>
        <dbReference type="Pfam" id="PF14374"/>
    </source>
</evidence>
<dbReference type="InterPro" id="IPR002136">
    <property type="entry name" value="Ribosomal_uL4"/>
</dbReference>
<feature type="domain" description="Large ribosomal subunit protein uL4 C-terminal" evidence="5">
    <location>
        <begin position="278"/>
        <end position="350"/>
    </location>
</feature>
<feature type="region of interest" description="Disordered" evidence="4">
    <location>
        <begin position="387"/>
        <end position="409"/>
    </location>
</feature>
<dbReference type="Proteomes" id="UP001458880">
    <property type="component" value="Unassembled WGS sequence"/>
</dbReference>
<dbReference type="FunFam" id="3.40.1370.10:FF:000002">
    <property type="entry name" value="60S ribosomal protein L4"/>
    <property type="match status" value="1"/>
</dbReference>
<dbReference type="GO" id="GO:1990904">
    <property type="term" value="C:ribonucleoprotein complex"/>
    <property type="evidence" value="ECO:0007669"/>
    <property type="project" value="UniProtKB-KW"/>
</dbReference>
<gene>
    <name evidence="6" type="ORF">QE152_g37896</name>
</gene>
<dbReference type="InterPro" id="IPR023574">
    <property type="entry name" value="Ribosomal_uL4_dom_sf"/>
</dbReference>
<keyword evidence="2 6" id="KW-0689">Ribosomal protein</keyword>
<evidence type="ECO:0000256" key="4">
    <source>
        <dbReference type="SAM" id="MobiDB-lite"/>
    </source>
</evidence>
<dbReference type="AlphaFoldDB" id="A0AAW1I9E2"/>
<reference evidence="6 7" key="1">
    <citation type="journal article" date="2024" name="BMC Genomics">
        <title>De novo assembly and annotation of Popillia japonica's genome with initial clues to its potential as an invasive pest.</title>
        <authorList>
            <person name="Cucini C."/>
            <person name="Boschi S."/>
            <person name="Funari R."/>
            <person name="Cardaioli E."/>
            <person name="Iannotti N."/>
            <person name="Marturano G."/>
            <person name="Paoli F."/>
            <person name="Bruttini M."/>
            <person name="Carapelli A."/>
            <person name="Frati F."/>
            <person name="Nardi F."/>
        </authorList>
    </citation>
    <scope>NUCLEOTIDE SEQUENCE [LARGE SCALE GENOMIC DNA]</scope>
    <source>
        <strain evidence="6">DMR45628</strain>
    </source>
</reference>
<keyword evidence="7" id="KW-1185">Reference proteome</keyword>
<dbReference type="SUPFAM" id="SSF52166">
    <property type="entry name" value="Ribosomal protein L4"/>
    <property type="match status" value="1"/>
</dbReference>
<dbReference type="InterPro" id="IPR025755">
    <property type="entry name" value="Ribos_uL4_C_dom"/>
</dbReference>
<dbReference type="PROSITE" id="PS00939">
    <property type="entry name" value="RIBOSOMAL_L1E"/>
    <property type="match status" value="1"/>
</dbReference>
<proteinExistence type="inferred from homology"/>
<dbReference type="InterPro" id="IPR045240">
    <property type="entry name" value="Ribosomal_uL4_euk/arch"/>
</dbReference>
<dbReference type="Pfam" id="PF00573">
    <property type="entry name" value="Ribosomal_L4"/>
    <property type="match status" value="1"/>
</dbReference>
<keyword evidence="3" id="KW-0687">Ribonucleoprotein</keyword>
<evidence type="ECO:0000256" key="1">
    <source>
        <dbReference type="ARBA" id="ARBA00010528"/>
    </source>
</evidence>
<evidence type="ECO:0000313" key="6">
    <source>
        <dbReference type="EMBL" id="KAK9685612.1"/>
    </source>
</evidence>
<evidence type="ECO:0000313" key="7">
    <source>
        <dbReference type="Proteomes" id="UP001458880"/>
    </source>
</evidence>
<dbReference type="EMBL" id="JASPKY010000765">
    <property type="protein sequence ID" value="KAK9685612.1"/>
    <property type="molecule type" value="Genomic_DNA"/>
</dbReference>
<comment type="similarity">
    <text evidence="1">Belongs to the universal ribosomal protein uL4 family.</text>
</comment>
<dbReference type="GO" id="GO:0006412">
    <property type="term" value="P:translation"/>
    <property type="evidence" value="ECO:0007669"/>
    <property type="project" value="InterPro"/>
</dbReference>
<name>A0AAW1I9E2_POPJA</name>
<organism evidence="6 7">
    <name type="scientific">Popillia japonica</name>
    <name type="common">Japanese beetle</name>
    <dbReference type="NCBI Taxonomy" id="7064"/>
    <lineage>
        <taxon>Eukaryota</taxon>
        <taxon>Metazoa</taxon>
        <taxon>Ecdysozoa</taxon>
        <taxon>Arthropoda</taxon>
        <taxon>Hexapoda</taxon>
        <taxon>Insecta</taxon>
        <taxon>Pterygota</taxon>
        <taxon>Neoptera</taxon>
        <taxon>Endopterygota</taxon>
        <taxon>Coleoptera</taxon>
        <taxon>Polyphaga</taxon>
        <taxon>Scarabaeiformia</taxon>
        <taxon>Scarabaeidae</taxon>
        <taxon>Rutelinae</taxon>
        <taxon>Popillia</taxon>
    </lineage>
</organism>
<evidence type="ECO:0000256" key="2">
    <source>
        <dbReference type="ARBA" id="ARBA00022980"/>
    </source>
</evidence>
<feature type="compositionally biased region" description="Basic residues" evidence="4">
    <location>
        <begin position="389"/>
        <end position="409"/>
    </location>
</feature>
<dbReference type="Gene3D" id="3.40.1370.10">
    <property type="match status" value="1"/>
</dbReference>
<sequence>MSLSTARPLVSVYNEKSEEVKNKAIALPAVFKAPIRPDVVNFVHQQISFNHRQAYCVSDKAGHQTSAESWGTGRAVARIPRVRGGGTHRSGQGAFGNMCRGGRMFAPTKPWRRWHRRVNINQRRYALASAVAATGVPALVMSKGHVVDQIPELPMVVSDKVQELTKTKQAVIFLHRIKAWADIEKVYKSQRFRAGKGKMRNRRRIQRRGPLIVYHKDQGLRRAFRNIPGIDLINIDKLNLLKLAPGGHVGRFVIWTESAFQRLDKLFGSWKTPSTEKKGYNLPQPKMSNTDLSRLLKSEEIKKVLRAPQKKVVRRVRRLNPLTNTKAMLKLNPYAAVLKRQAILATRKRRLARDEELAKKRGITLPDNSAVVKTAKLLKRRKEMLTKVKSAKPKAPKKTKKAAAAPAKK</sequence>
<comment type="caution">
    <text evidence="6">The sequence shown here is derived from an EMBL/GenBank/DDBJ whole genome shotgun (WGS) entry which is preliminary data.</text>
</comment>
<accession>A0AAW1I9E2</accession>
<dbReference type="Pfam" id="PF14374">
    <property type="entry name" value="Ribos_L4_asso_C"/>
    <property type="match status" value="1"/>
</dbReference>
<dbReference type="GO" id="GO:0005840">
    <property type="term" value="C:ribosome"/>
    <property type="evidence" value="ECO:0007669"/>
    <property type="project" value="UniProtKB-KW"/>
</dbReference>
<dbReference type="InterPro" id="IPR013000">
    <property type="entry name" value="Ribosomal_uL4_euk/arc_CS"/>
</dbReference>